<gene>
    <name evidence="9" type="ORF">N7468_010688</name>
</gene>
<name>A0A9W9N837_9EURO</name>
<dbReference type="EC" id="2.7.1.-" evidence="6"/>
<dbReference type="GO" id="GO:0006096">
    <property type="term" value="P:glycolytic process"/>
    <property type="evidence" value="ECO:0007669"/>
    <property type="project" value="UniProtKB-KW"/>
</dbReference>
<feature type="domain" description="Hexokinase C-terminal" evidence="8">
    <location>
        <begin position="234"/>
        <end position="562"/>
    </location>
</feature>
<dbReference type="GeneID" id="83207287"/>
<evidence type="ECO:0000256" key="5">
    <source>
        <dbReference type="ARBA" id="ARBA00022840"/>
    </source>
</evidence>
<sequence>MPTEVQAESMPGRTREEDALLARVNRVICDLDLTPDDIGEIAQGLKKELNQALHTGQSSQIPSFVSCVPAGSELGTYLAVDLGGTNCRVSLVHLKGDSTFSMRQTKCTIPKSHMVNASHVPLFDFIAENIARLLADDETHRTDSTSARNDANAAPEILKLGFTFSFTFANQTLGSGTMLQWDKADAVGRDPVQMLQEAIDRLSLPVDVVAIISDSVGSLMARSYTSSIASDTLLAAIFGTGTNAAYFEHRANIHKVPLAPAERKDGVMIMNTEWGAWADSGHNALKFQTAYDRTLDQQSSNPGKQLLEKCISGLYLGEVVRLIIVEILGHGLFTMRPAGPFSAVYNPYAVDTILLSHLASDQEEGLSLSREAIAEHFGVSNVSYSDACAVRSIAAGVVKRSAFLAGAAMGAIILQSGRLPTSYLEFPCKDSTTLGMQEMHEHDSQGLKQSDMQIKNQRLTCVIGGILGNVAHTICALFGRPFPFLWTGMLAPRRPPLPAKLKTQKSIDIGIEGSLAEAYPGFEDHLRKALRDVPGIGVDGESCINIGVSRDGPILGAALAAHSAAVSE</sequence>
<dbReference type="PROSITE" id="PS51748">
    <property type="entry name" value="HEXOKINASE_2"/>
    <property type="match status" value="1"/>
</dbReference>
<evidence type="ECO:0000313" key="10">
    <source>
        <dbReference type="Proteomes" id="UP001150941"/>
    </source>
</evidence>
<dbReference type="PANTHER" id="PTHR19443">
    <property type="entry name" value="HEXOKINASE"/>
    <property type="match status" value="1"/>
</dbReference>
<dbReference type="Proteomes" id="UP001150941">
    <property type="component" value="Unassembled WGS sequence"/>
</dbReference>
<dbReference type="Pfam" id="PF03727">
    <property type="entry name" value="Hexokinase_2"/>
    <property type="match status" value="1"/>
</dbReference>
<evidence type="ECO:0000313" key="9">
    <source>
        <dbReference type="EMBL" id="KAJ5215009.1"/>
    </source>
</evidence>
<dbReference type="InterPro" id="IPR022673">
    <property type="entry name" value="Hexokinase_C"/>
</dbReference>
<evidence type="ECO:0000256" key="6">
    <source>
        <dbReference type="RuleBase" id="RU362007"/>
    </source>
</evidence>
<keyword evidence="2 6" id="KW-0808">Transferase</keyword>
<comment type="similarity">
    <text evidence="1 6">Belongs to the hexokinase family.</text>
</comment>
<dbReference type="OrthoDB" id="419537at2759"/>
<dbReference type="GO" id="GO:0005829">
    <property type="term" value="C:cytosol"/>
    <property type="evidence" value="ECO:0007669"/>
    <property type="project" value="TreeGrafter"/>
</dbReference>
<evidence type="ECO:0000256" key="3">
    <source>
        <dbReference type="ARBA" id="ARBA00022741"/>
    </source>
</evidence>
<dbReference type="GO" id="GO:0005524">
    <property type="term" value="F:ATP binding"/>
    <property type="evidence" value="ECO:0007669"/>
    <property type="project" value="UniProtKB-UniRule"/>
</dbReference>
<dbReference type="RefSeq" id="XP_058325506.1">
    <property type="nucleotide sequence ID" value="XM_058479983.1"/>
</dbReference>
<evidence type="ECO:0000256" key="1">
    <source>
        <dbReference type="ARBA" id="ARBA00009225"/>
    </source>
</evidence>
<reference evidence="9" key="1">
    <citation type="submission" date="2022-11" db="EMBL/GenBank/DDBJ databases">
        <authorList>
            <person name="Petersen C."/>
        </authorList>
    </citation>
    <scope>NUCLEOTIDE SEQUENCE</scope>
    <source>
        <strain evidence="9">IBT 19713</strain>
    </source>
</reference>
<dbReference type="PRINTS" id="PR00475">
    <property type="entry name" value="HEXOKINASE"/>
</dbReference>
<dbReference type="GO" id="GO:0008865">
    <property type="term" value="F:fructokinase activity"/>
    <property type="evidence" value="ECO:0007669"/>
    <property type="project" value="TreeGrafter"/>
</dbReference>
<dbReference type="SUPFAM" id="SSF53067">
    <property type="entry name" value="Actin-like ATPase domain"/>
    <property type="match status" value="2"/>
</dbReference>
<reference evidence="9" key="2">
    <citation type="journal article" date="2023" name="IMA Fungus">
        <title>Comparative genomic study of the Penicillium genus elucidates a diverse pangenome and 15 lateral gene transfer events.</title>
        <authorList>
            <person name="Petersen C."/>
            <person name="Sorensen T."/>
            <person name="Nielsen M.R."/>
            <person name="Sondergaard T.E."/>
            <person name="Sorensen J.L."/>
            <person name="Fitzpatrick D.A."/>
            <person name="Frisvad J.C."/>
            <person name="Nielsen K.L."/>
        </authorList>
    </citation>
    <scope>NUCLEOTIDE SEQUENCE</scope>
    <source>
        <strain evidence="9">IBT 19713</strain>
    </source>
</reference>
<keyword evidence="3 6" id="KW-0547">Nucleotide-binding</keyword>
<keyword evidence="5 6" id="KW-0067">ATP-binding</keyword>
<dbReference type="GO" id="GO:0004340">
    <property type="term" value="F:glucokinase activity"/>
    <property type="evidence" value="ECO:0007669"/>
    <property type="project" value="TreeGrafter"/>
</dbReference>
<comment type="caution">
    <text evidence="9">The sequence shown here is derived from an EMBL/GenBank/DDBJ whole genome shotgun (WGS) entry which is preliminary data.</text>
</comment>
<dbReference type="EMBL" id="JAPQKS010000009">
    <property type="protein sequence ID" value="KAJ5215009.1"/>
    <property type="molecule type" value="Genomic_DNA"/>
</dbReference>
<dbReference type="GO" id="GO:0006006">
    <property type="term" value="P:glucose metabolic process"/>
    <property type="evidence" value="ECO:0007669"/>
    <property type="project" value="TreeGrafter"/>
</dbReference>
<keyword evidence="6" id="KW-0324">Glycolysis</keyword>
<dbReference type="InterPro" id="IPR043129">
    <property type="entry name" value="ATPase_NBD"/>
</dbReference>
<evidence type="ECO:0000259" key="8">
    <source>
        <dbReference type="Pfam" id="PF03727"/>
    </source>
</evidence>
<dbReference type="GO" id="GO:0001678">
    <property type="term" value="P:intracellular glucose homeostasis"/>
    <property type="evidence" value="ECO:0007669"/>
    <property type="project" value="InterPro"/>
</dbReference>
<keyword evidence="4 6" id="KW-0418">Kinase</keyword>
<dbReference type="PANTHER" id="PTHR19443:SF30">
    <property type="entry name" value="GLUCOKINASE-1-RELATED"/>
    <property type="match status" value="1"/>
</dbReference>
<protein>
    <recommendedName>
        <fullName evidence="6">Phosphotransferase</fullName>
        <ecNumber evidence="6">2.7.1.-</ecNumber>
    </recommendedName>
</protein>
<keyword evidence="10" id="KW-1185">Reference proteome</keyword>
<evidence type="ECO:0000256" key="4">
    <source>
        <dbReference type="ARBA" id="ARBA00022777"/>
    </source>
</evidence>
<organism evidence="9 10">
    <name type="scientific">Penicillium chermesinum</name>
    <dbReference type="NCBI Taxonomy" id="63820"/>
    <lineage>
        <taxon>Eukaryota</taxon>
        <taxon>Fungi</taxon>
        <taxon>Dikarya</taxon>
        <taxon>Ascomycota</taxon>
        <taxon>Pezizomycotina</taxon>
        <taxon>Eurotiomycetes</taxon>
        <taxon>Eurotiomycetidae</taxon>
        <taxon>Eurotiales</taxon>
        <taxon>Aspergillaceae</taxon>
        <taxon>Penicillium</taxon>
    </lineage>
</organism>
<dbReference type="Pfam" id="PF00349">
    <property type="entry name" value="Hexokinase_1"/>
    <property type="match status" value="1"/>
</dbReference>
<dbReference type="InterPro" id="IPR001312">
    <property type="entry name" value="Hexokinase"/>
</dbReference>
<feature type="domain" description="Hexokinase N-terminal" evidence="7">
    <location>
        <begin position="25"/>
        <end position="224"/>
    </location>
</feature>
<dbReference type="Gene3D" id="3.40.367.20">
    <property type="match status" value="2"/>
</dbReference>
<dbReference type="Gene3D" id="3.30.420.40">
    <property type="match status" value="1"/>
</dbReference>
<dbReference type="GO" id="GO:0005739">
    <property type="term" value="C:mitochondrion"/>
    <property type="evidence" value="ECO:0007669"/>
    <property type="project" value="TreeGrafter"/>
</dbReference>
<proteinExistence type="inferred from homology"/>
<evidence type="ECO:0000259" key="7">
    <source>
        <dbReference type="Pfam" id="PF00349"/>
    </source>
</evidence>
<dbReference type="AlphaFoldDB" id="A0A9W9N837"/>
<dbReference type="InterPro" id="IPR022672">
    <property type="entry name" value="Hexokinase_N"/>
</dbReference>
<evidence type="ECO:0000256" key="2">
    <source>
        <dbReference type="ARBA" id="ARBA00022679"/>
    </source>
</evidence>
<dbReference type="GO" id="GO:0005536">
    <property type="term" value="F:D-glucose binding"/>
    <property type="evidence" value="ECO:0007669"/>
    <property type="project" value="InterPro"/>
</dbReference>
<accession>A0A9W9N837</accession>